<dbReference type="SUPFAM" id="SSF52833">
    <property type="entry name" value="Thioredoxin-like"/>
    <property type="match status" value="1"/>
</dbReference>
<organism evidence="2 3">
    <name type="scientific">Legionella pneumophila</name>
    <dbReference type="NCBI Taxonomy" id="446"/>
    <lineage>
        <taxon>Bacteria</taxon>
        <taxon>Pseudomonadati</taxon>
        <taxon>Pseudomonadota</taxon>
        <taxon>Gammaproteobacteria</taxon>
        <taxon>Legionellales</taxon>
        <taxon>Legionellaceae</taxon>
        <taxon>Legionella</taxon>
    </lineage>
</organism>
<gene>
    <name evidence="2" type="ORF">JBJ86_09445</name>
</gene>
<name>A0A4T1N961_LEGPN</name>
<feature type="transmembrane region" description="Helical" evidence="1">
    <location>
        <begin position="399"/>
        <end position="417"/>
    </location>
</feature>
<dbReference type="Proteomes" id="UP000866496">
    <property type="component" value="Unassembled WGS sequence"/>
</dbReference>
<feature type="transmembrane region" description="Helical" evidence="1">
    <location>
        <begin position="293"/>
        <end position="319"/>
    </location>
</feature>
<keyword evidence="1" id="KW-0472">Membrane</keyword>
<evidence type="ECO:0000313" key="2">
    <source>
        <dbReference type="EMBL" id="HAU1880466.1"/>
    </source>
</evidence>
<feature type="transmembrane region" description="Helical" evidence="1">
    <location>
        <begin position="35"/>
        <end position="52"/>
    </location>
</feature>
<dbReference type="InterPro" id="IPR036249">
    <property type="entry name" value="Thioredoxin-like_sf"/>
</dbReference>
<feature type="transmembrane region" description="Helical" evidence="1">
    <location>
        <begin position="200"/>
        <end position="226"/>
    </location>
</feature>
<proteinExistence type="predicted"/>
<accession>A0A4T1N961</accession>
<feature type="transmembrane region" description="Helical" evidence="1">
    <location>
        <begin position="339"/>
        <end position="360"/>
    </location>
</feature>
<keyword evidence="1" id="KW-1133">Transmembrane helix</keyword>
<dbReference type="EMBL" id="DACWHX010000010">
    <property type="protein sequence ID" value="HAU1880466.1"/>
    <property type="molecule type" value="Genomic_DNA"/>
</dbReference>
<evidence type="ECO:0000256" key="1">
    <source>
        <dbReference type="SAM" id="Phobius"/>
    </source>
</evidence>
<sequence length="423" mass="49005">MALNARVLFWLFHTIDPKCYSIHLQRNIMKTMKQMIRLTMLLLMLSFNLWAINSSSPWYTEEKGKGLVINVELYLSSTCPHCHKADEFFKEIEKHYTWLHVERYIIDKDKKALKRFGDLLTELNRYDFAVPSIFFCNSRWVGFATAQTTGKDLLNGIEYCKEEIVKNGRLTPATESVLNRWGNANLFDSNITGSPSTNTFIFVVALIDAISPCALFTIAAFLGVLFMIEKRKLQFISGSVFILTVAGVHYFQQVYPTLFFESLSWFRIPAALVGLFAFYFAGQYYKKHSIQPLFIVLAFLLALTVPMFQQTCLMNWSYVFEQWLHNQNVSGVQMGLYQFAYQLIYIFPLIILMFLYWILMKIHFFKKFKTKLTTIGFLYILAIALLLIIYPYALSNLALSLFLIVSLGISGLLLNWFNASKMT</sequence>
<dbReference type="AlphaFoldDB" id="A0A4T1N961"/>
<feature type="transmembrane region" description="Helical" evidence="1">
    <location>
        <begin position="372"/>
        <end position="393"/>
    </location>
</feature>
<dbReference type="Gene3D" id="3.40.30.10">
    <property type="entry name" value="Glutaredoxin"/>
    <property type="match status" value="1"/>
</dbReference>
<evidence type="ECO:0008006" key="4">
    <source>
        <dbReference type="Google" id="ProtNLM"/>
    </source>
</evidence>
<reference evidence="2" key="1">
    <citation type="journal article" date="2018" name="Genome Biol.">
        <title>SKESA: strategic k-mer extension for scrupulous assemblies.</title>
        <authorList>
            <person name="Souvorov A."/>
            <person name="Agarwala R."/>
            <person name="Lipman D.J."/>
        </authorList>
    </citation>
    <scope>NUCLEOTIDE SEQUENCE</scope>
    <source>
        <strain evidence="2">AZ00058701</strain>
    </source>
</reference>
<keyword evidence="1" id="KW-0812">Transmembrane</keyword>
<evidence type="ECO:0000313" key="3">
    <source>
        <dbReference type="Proteomes" id="UP000866496"/>
    </source>
</evidence>
<protein>
    <recommendedName>
        <fullName evidence="4">Thioredoxin domain-containing protein</fullName>
    </recommendedName>
</protein>
<feature type="transmembrane region" description="Helical" evidence="1">
    <location>
        <begin position="233"/>
        <end position="251"/>
    </location>
</feature>
<comment type="caution">
    <text evidence="2">The sequence shown here is derived from an EMBL/GenBank/DDBJ whole genome shotgun (WGS) entry which is preliminary data.</text>
</comment>
<feature type="transmembrane region" description="Helical" evidence="1">
    <location>
        <begin position="263"/>
        <end position="281"/>
    </location>
</feature>
<reference evidence="2" key="2">
    <citation type="submission" date="2019-10" db="EMBL/GenBank/DDBJ databases">
        <authorList>
            <consortium name="NCBI Pathogen Detection Project"/>
        </authorList>
    </citation>
    <scope>NUCLEOTIDE SEQUENCE</scope>
    <source>
        <strain evidence="2">AZ00058701</strain>
    </source>
</reference>